<evidence type="ECO:0000313" key="2">
    <source>
        <dbReference type="EMBL" id="CAD8120748.1"/>
    </source>
</evidence>
<dbReference type="Proteomes" id="UP000692954">
    <property type="component" value="Unassembled WGS sequence"/>
</dbReference>
<feature type="transmembrane region" description="Helical" evidence="1">
    <location>
        <begin position="745"/>
        <end position="767"/>
    </location>
</feature>
<feature type="transmembrane region" description="Helical" evidence="1">
    <location>
        <begin position="779"/>
        <end position="798"/>
    </location>
</feature>
<evidence type="ECO:0000313" key="3">
    <source>
        <dbReference type="Proteomes" id="UP000692954"/>
    </source>
</evidence>
<organism evidence="2 3">
    <name type="scientific">Paramecium sonneborni</name>
    <dbReference type="NCBI Taxonomy" id="65129"/>
    <lineage>
        <taxon>Eukaryota</taxon>
        <taxon>Sar</taxon>
        <taxon>Alveolata</taxon>
        <taxon>Ciliophora</taxon>
        <taxon>Intramacronucleata</taxon>
        <taxon>Oligohymenophorea</taxon>
        <taxon>Peniculida</taxon>
        <taxon>Parameciidae</taxon>
        <taxon>Paramecium</taxon>
    </lineage>
</organism>
<proteinExistence type="predicted"/>
<gene>
    <name evidence="2" type="ORF">PSON_ATCC_30995.1.T1270207</name>
</gene>
<dbReference type="EMBL" id="CAJJDN010000127">
    <property type="protein sequence ID" value="CAD8120748.1"/>
    <property type="molecule type" value="Genomic_DNA"/>
</dbReference>
<keyword evidence="1" id="KW-0472">Membrane</keyword>
<sequence>MYSNFKTSSDYPILIWVDKQMFNQENQLICKQLLNDYQYLFQAFDNLNDALRLLQQIGDKDITIITSGQFAYDLVKYSKQNLVIFCGNKYNHFDLFINNHQIKALVSSSFQLAHENAILCMNQTDIYNDFLKLLSPQQQQIEYYHSKDYVSIQFLVVIEEIRKNKELKEEQVFTEIDSLLAISKKENKKQIIFQDLEQKEKQKYSKKFSLFEKLIYLYSREEIYQTFNYQFAKHNYQEIKNIILCLYQGFKEQELNQKYYKNLYRGISIDSQDTFEQIVQDLYQNLCEGSSLFWNTMTSTSLSFDVAKKFSQQSLYGIFYQIELDDDVPYPCFKLENYHSEFPNEQEVLLFPQFQFIIQDIEYFYHESKKQYIVFVKQVKNNYAFALDPKLRKIYWDSVIQEKIKPKIETLVNFHSKRIFEITQFFAEQQCDLDIYQDEILDRVEKELQNIFKQIQFNLTQILRHSSYKNILNHINKLTQVYLEIIKLKDQIYNPASFFQQIEEQLDQVMKSLRQNIGTLILKGIINIEYQKEYLQNLQNKFKEKMKKQQTIQLGNTQESDTLLQKSQPIYNGKTAGLTYQQLKAQKITSLQQMQHKNGNLAYEATLQDGNKLLMHHNPNNNNELTFSKKIDANGKNGYSNKWEKVGKPIKTEQVTVQEVQQSIKGQNQKFNVNNVKAIETNYQFQQARINGQIGGIIAGTVGSLTVDCIMDGVNKEKLGKGLLYSASVQGGIMYAQSIQSLGKVVPYVGIGFTALMTSISVGGIILSDFLTQSEKVYNSILIALKTGSAIGLGFLGIEGGMALGAVGGPVGVVIGGILGGFIGGASGNLLGRAIDYYTQFNLEVSFQQQNKSTLKDGYLINPGILPKITWKQVKEKVKSLILIAQTDSHLACIIPNIDKNKTYISENEDIGILFNQYKYIGPDDSCDTITFRLLATSDEYVNEDEILQQLQANEINIIDFATVKINLKNIK</sequence>
<comment type="caution">
    <text evidence="2">The sequence shown here is derived from an EMBL/GenBank/DDBJ whole genome shotgun (WGS) entry which is preliminary data.</text>
</comment>
<dbReference type="PROSITE" id="PS51996">
    <property type="entry name" value="TR_MART"/>
    <property type="match status" value="1"/>
</dbReference>
<keyword evidence="1" id="KW-1133">Transmembrane helix</keyword>
<accession>A0A8S1QYR3</accession>
<reference evidence="2" key="1">
    <citation type="submission" date="2021-01" db="EMBL/GenBank/DDBJ databases">
        <authorList>
            <consortium name="Genoscope - CEA"/>
            <person name="William W."/>
        </authorList>
    </citation>
    <scope>NUCLEOTIDE SEQUENCE</scope>
</reference>
<name>A0A8S1QYR3_9CILI</name>
<keyword evidence="3" id="KW-1185">Reference proteome</keyword>
<evidence type="ECO:0000256" key="1">
    <source>
        <dbReference type="SAM" id="Phobius"/>
    </source>
</evidence>
<dbReference type="AlphaFoldDB" id="A0A8S1QYR3"/>
<protein>
    <submittedName>
        <fullName evidence="2">Uncharacterized protein</fullName>
    </submittedName>
</protein>
<dbReference type="OrthoDB" id="307044at2759"/>
<keyword evidence="1" id="KW-0812">Transmembrane</keyword>